<dbReference type="FunFam" id="3.30.200.20:FF:000180">
    <property type="entry name" value="serine/threonine-protein kinase STY46-like"/>
    <property type="match status" value="1"/>
</dbReference>
<dbReference type="InterPro" id="IPR017441">
    <property type="entry name" value="Protein_kinase_ATP_BS"/>
</dbReference>
<dbReference type="SMART" id="SM00220">
    <property type="entry name" value="S_TKc"/>
    <property type="match status" value="1"/>
</dbReference>
<dbReference type="PROSITE" id="PS50011">
    <property type="entry name" value="PROTEIN_KINASE_DOM"/>
    <property type="match status" value="1"/>
</dbReference>
<feature type="region of interest" description="Disordered" evidence="7">
    <location>
        <begin position="1"/>
        <end position="30"/>
    </location>
</feature>
<dbReference type="PROSITE" id="PS00108">
    <property type="entry name" value="PROTEIN_KINASE_ST"/>
    <property type="match status" value="1"/>
</dbReference>
<dbReference type="PANTHER" id="PTHR44329">
    <property type="entry name" value="SERINE/THREONINE-PROTEIN KINASE TNNI3K-RELATED"/>
    <property type="match status" value="1"/>
</dbReference>
<dbReference type="GO" id="GO:0004674">
    <property type="term" value="F:protein serine/threonine kinase activity"/>
    <property type="evidence" value="ECO:0007669"/>
    <property type="project" value="UniProtKB-KW"/>
</dbReference>
<dbReference type="InterPro" id="IPR051681">
    <property type="entry name" value="Ser/Thr_Kinases-Pseudokinases"/>
</dbReference>
<reference evidence="9 10" key="1">
    <citation type="journal article" date="2021" name="Sci. Rep.">
        <title>Genome sequencing of the multicellular alga Astrephomene provides insights into convergent evolution of germ-soma differentiation.</title>
        <authorList>
            <person name="Yamashita S."/>
            <person name="Yamamoto K."/>
            <person name="Matsuzaki R."/>
            <person name="Suzuki S."/>
            <person name="Yamaguchi H."/>
            <person name="Hirooka S."/>
            <person name="Minakuchi Y."/>
            <person name="Miyagishima S."/>
            <person name="Kawachi M."/>
            <person name="Toyoda A."/>
            <person name="Nozaki H."/>
        </authorList>
    </citation>
    <scope>NUCLEOTIDE SEQUENCE [LARGE SCALE GENOMIC DNA]</scope>
    <source>
        <strain evidence="9 10">NIES-4017</strain>
    </source>
</reference>
<dbReference type="PRINTS" id="PR00109">
    <property type="entry name" value="TYRKINASE"/>
</dbReference>
<keyword evidence="5 6" id="KW-0067">ATP-binding</keyword>
<feature type="compositionally biased region" description="Polar residues" evidence="7">
    <location>
        <begin position="1"/>
        <end position="22"/>
    </location>
</feature>
<evidence type="ECO:0000256" key="5">
    <source>
        <dbReference type="ARBA" id="ARBA00022840"/>
    </source>
</evidence>
<dbReference type="PANTHER" id="PTHR44329:SF298">
    <property type="entry name" value="MIXED LINEAGE KINASE DOMAIN-LIKE PROTEIN"/>
    <property type="match status" value="1"/>
</dbReference>
<accession>A0AAD3HHE3</accession>
<protein>
    <recommendedName>
        <fullName evidence="8">Protein kinase domain-containing protein</fullName>
    </recommendedName>
</protein>
<keyword evidence="4" id="KW-0418">Kinase</keyword>
<proteinExistence type="predicted"/>
<dbReference type="AlphaFoldDB" id="A0AAD3HHE3"/>
<dbReference type="InterPro" id="IPR011009">
    <property type="entry name" value="Kinase-like_dom_sf"/>
</dbReference>
<name>A0AAD3HHE3_9CHLO</name>
<sequence length="696" mass="73378">MDATSTSTLNPEDQSCHLSSQADPKHGENSCIDKGAALATAAAGASNDPNCCPGRTRTLASATSTTAGAAGAVTPGPSTSIQTICAGPLLSLAGSAAPAAPQQPASGPSLEPPAPSLLCRCNARDRHTIAKLAASLDEDELVPLPSTADNHQPSPAGCCGAGVDLQEGRVQPDIPPMPELPRSHGMSAHLDDHVGARGAAGVTTSASNITFLPMFLPMAPPHAHMYGYGNSSAEALPPGVAEVTSMITNRNEGAGRLPAAASTGGVSVPAAPVTPPLPAVEHERYPQIAPRPVPTPCMSPFEDLQLCRGFNLAGAFPNLPSMSVSGCTIPMQGEAPCLPVSTPACTGSGTQASCTKQLPGWLAGRGWPAQEVPAPGSGGSSRSGSRRYNRTMSWGLAGHAAQHGYQDIAPDELKCRSRIGGGSFGDVIRGVWGDADVAIKYFRDMDVGAARVQQFKAEVTIMSRLRHPNIVLLMGAVTRGGQLAIVTEFVPRGSLFRLLHSEEGARLDGARRLGMARDIARGMEYLHGLRPPVVHRDLKTQNLLVDNDLRVKVCDFGLSKYLEGSYMSTGTYPGTVGWMAPEVMDCERSRKQVDEKCDVYSFGVIMYELVTGRRPWEGLNSMQVMFAIGHNKRLELPAGVEPRVEQLIERCWATNPGDRPSFTEILEAMSSWEELRLVPSSARQSEAGAAALQVLP</sequence>
<evidence type="ECO:0000256" key="6">
    <source>
        <dbReference type="PROSITE-ProRule" id="PRU10141"/>
    </source>
</evidence>
<comment type="caution">
    <text evidence="9">The sequence shown here is derived from an EMBL/GenBank/DDBJ whole genome shotgun (WGS) entry which is preliminary data.</text>
</comment>
<keyword evidence="3 6" id="KW-0547">Nucleotide-binding</keyword>
<dbReference type="SUPFAM" id="SSF56112">
    <property type="entry name" value="Protein kinase-like (PK-like)"/>
    <property type="match status" value="1"/>
</dbReference>
<dbReference type="PROSITE" id="PS00107">
    <property type="entry name" value="PROTEIN_KINASE_ATP"/>
    <property type="match status" value="1"/>
</dbReference>
<evidence type="ECO:0000256" key="2">
    <source>
        <dbReference type="ARBA" id="ARBA00022679"/>
    </source>
</evidence>
<dbReference type="Gene3D" id="3.30.200.20">
    <property type="entry name" value="Phosphorylase Kinase, domain 1"/>
    <property type="match status" value="1"/>
</dbReference>
<keyword evidence="2" id="KW-0808">Transferase</keyword>
<dbReference type="GO" id="GO:0005524">
    <property type="term" value="F:ATP binding"/>
    <property type="evidence" value="ECO:0007669"/>
    <property type="project" value="UniProtKB-UniRule"/>
</dbReference>
<dbReference type="InterPro" id="IPR008271">
    <property type="entry name" value="Ser/Thr_kinase_AS"/>
</dbReference>
<dbReference type="InterPro" id="IPR001245">
    <property type="entry name" value="Ser-Thr/Tyr_kinase_cat_dom"/>
</dbReference>
<evidence type="ECO:0000313" key="9">
    <source>
        <dbReference type="EMBL" id="GFR40686.1"/>
    </source>
</evidence>
<dbReference type="InterPro" id="IPR000719">
    <property type="entry name" value="Prot_kinase_dom"/>
</dbReference>
<organism evidence="9 10">
    <name type="scientific">Astrephomene gubernaculifera</name>
    <dbReference type="NCBI Taxonomy" id="47775"/>
    <lineage>
        <taxon>Eukaryota</taxon>
        <taxon>Viridiplantae</taxon>
        <taxon>Chlorophyta</taxon>
        <taxon>core chlorophytes</taxon>
        <taxon>Chlorophyceae</taxon>
        <taxon>CS clade</taxon>
        <taxon>Chlamydomonadales</taxon>
        <taxon>Astrephomenaceae</taxon>
        <taxon>Astrephomene</taxon>
    </lineage>
</organism>
<evidence type="ECO:0000256" key="4">
    <source>
        <dbReference type="ARBA" id="ARBA00022777"/>
    </source>
</evidence>
<evidence type="ECO:0000259" key="8">
    <source>
        <dbReference type="PROSITE" id="PS50011"/>
    </source>
</evidence>
<keyword evidence="10" id="KW-1185">Reference proteome</keyword>
<keyword evidence="1" id="KW-0723">Serine/threonine-protein kinase</keyword>
<dbReference type="Pfam" id="PF07714">
    <property type="entry name" value="PK_Tyr_Ser-Thr"/>
    <property type="match status" value="1"/>
</dbReference>
<evidence type="ECO:0000256" key="1">
    <source>
        <dbReference type="ARBA" id="ARBA00022527"/>
    </source>
</evidence>
<evidence type="ECO:0000256" key="3">
    <source>
        <dbReference type="ARBA" id="ARBA00022741"/>
    </source>
</evidence>
<feature type="region of interest" description="Disordered" evidence="7">
    <location>
        <begin position="366"/>
        <end position="386"/>
    </location>
</feature>
<evidence type="ECO:0000256" key="7">
    <source>
        <dbReference type="SAM" id="MobiDB-lite"/>
    </source>
</evidence>
<feature type="domain" description="Protein kinase" evidence="8">
    <location>
        <begin position="413"/>
        <end position="673"/>
    </location>
</feature>
<dbReference type="Proteomes" id="UP001054857">
    <property type="component" value="Unassembled WGS sequence"/>
</dbReference>
<feature type="binding site" evidence="6">
    <location>
        <position position="440"/>
    </location>
    <ligand>
        <name>ATP</name>
        <dbReference type="ChEBI" id="CHEBI:30616"/>
    </ligand>
</feature>
<gene>
    <name evidence="9" type="ORF">Agub_g1277</name>
</gene>
<dbReference type="Gene3D" id="1.10.510.10">
    <property type="entry name" value="Transferase(Phosphotransferase) domain 1"/>
    <property type="match status" value="1"/>
</dbReference>
<dbReference type="CDD" id="cd13999">
    <property type="entry name" value="STKc_MAP3K-like"/>
    <property type="match status" value="1"/>
</dbReference>
<dbReference type="EMBL" id="BMAR01000001">
    <property type="protein sequence ID" value="GFR40686.1"/>
    <property type="molecule type" value="Genomic_DNA"/>
</dbReference>
<evidence type="ECO:0000313" key="10">
    <source>
        <dbReference type="Proteomes" id="UP001054857"/>
    </source>
</evidence>